<accession>A0ABR3XAR0</accession>
<sequence>MDLSQSSRDAAAEAAHGGLIQPAGSINSDTDSVVSTQALKPQSKRQKHPAEIDDSNNEQGEEGHEGGALELGKDDEDEEDEDDEDVPRLIRHGDHSDITRQIYSPWTGWDPDDQADDAQMFLDLEESYAKPSDTLFQEPRIQKILQKIASLSPQDFPSMKWITDLSDPAPNVPIFKDATNGDEYQINLHLAMRLTRISCPQDADEARESDEAADTVYKMRYCLPRPEADSAGQNITLPTWIIPLGSLMLRSFSRYSNDTQTTKPLAETTDYMVAIDAGSSAMPVWLISSQWHLRGRKEGGGWNIAPLPIFKGLMMNDKYGYDIACILPSIHKLATSAEALPDFKKSCDLVARTRAMVDPAFLQIRKDIAEKISGVHVTSSRVDQEKIPGTELGIFEEPPVEAAATEEFI</sequence>
<dbReference type="Proteomes" id="UP001583177">
    <property type="component" value="Unassembled WGS sequence"/>
</dbReference>
<name>A0ABR3XAR0_9PEZI</name>
<evidence type="ECO:0000313" key="2">
    <source>
        <dbReference type="EMBL" id="KAL1873001.1"/>
    </source>
</evidence>
<organism evidence="2 3">
    <name type="scientific">Diaporthe australafricana</name>
    <dbReference type="NCBI Taxonomy" id="127596"/>
    <lineage>
        <taxon>Eukaryota</taxon>
        <taxon>Fungi</taxon>
        <taxon>Dikarya</taxon>
        <taxon>Ascomycota</taxon>
        <taxon>Pezizomycotina</taxon>
        <taxon>Sordariomycetes</taxon>
        <taxon>Sordariomycetidae</taxon>
        <taxon>Diaporthales</taxon>
        <taxon>Diaporthaceae</taxon>
        <taxon>Diaporthe</taxon>
    </lineage>
</organism>
<evidence type="ECO:0000313" key="3">
    <source>
        <dbReference type="Proteomes" id="UP001583177"/>
    </source>
</evidence>
<proteinExistence type="predicted"/>
<reference evidence="2 3" key="1">
    <citation type="journal article" date="2024" name="IMA Fungus">
        <title>IMA Genome - F19 : A genome assembly and annotation guide to empower mycologists, including annotated draft genome sequences of Ceratocystis pirilliformis, Diaporthe australafricana, Fusarium ophioides, Paecilomyces lecythidis, and Sporothrix stenoceras.</title>
        <authorList>
            <person name="Aylward J."/>
            <person name="Wilson A.M."/>
            <person name="Visagie C.M."/>
            <person name="Spraker J."/>
            <person name="Barnes I."/>
            <person name="Buitendag C."/>
            <person name="Ceriani C."/>
            <person name="Del Mar Angel L."/>
            <person name="du Plessis D."/>
            <person name="Fuchs T."/>
            <person name="Gasser K."/>
            <person name="Kramer D."/>
            <person name="Li W."/>
            <person name="Munsamy K."/>
            <person name="Piso A."/>
            <person name="Price J.L."/>
            <person name="Sonnekus B."/>
            <person name="Thomas C."/>
            <person name="van der Nest A."/>
            <person name="van Dijk A."/>
            <person name="van Heerden A."/>
            <person name="van Vuuren N."/>
            <person name="Yilmaz N."/>
            <person name="Duong T.A."/>
            <person name="van der Merwe N.A."/>
            <person name="Wingfield M.J."/>
            <person name="Wingfield B.D."/>
        </authorList>
    </citation>
    <scope>NUCLEOTIDE SEQUENCE [LARGE SCALE GENOMIC DNA]</scope>
    <source>
        <strain evidence="2 3">CMW 18300</strain>
    </source>
</reference>
<feature type="compositionally biased region" description="Polar residues" evidence="1">
    <location>
        <begin position="24"/>
        <end position="40"/>
    </location>
</feature>
<dbReference type="EMBL" id="JAWRVE010000027">
    <property type="protein sequence ID" value="KAL1873001.1"/>
    <property type="molecule type" value="Genomic_DNA"/>
</dbReference>
<comment type="caution">
    <text evidence="2">The sequence shown here is derived from an EMBL/GenBank/DDBJ whole genome shotgun (WGS) entry which is preliminary data.</text>
</comment>
<protein>
    <submittedName>
        <fullName evidence="2">Uncharacterized protein</fullName>
    </submittedName>
</protein>
<gene>
    <name evidence="2" type="ORF">Daus18300_004142</name>
</gene>
<feature type="compositionally biased region" description="Acidic residues" evidence="1">
    <location>
        <begin position="73"/>
        <end position="85"/>
    </location>
</feature>
<evidence type="ECO:0000256" key="1">
    <source>
        <dbReference type="SAM" id="MobiDB-lite"/>
    </source>
</evidence>
<feature type="region of interest" description="Disordered" evidence="1">
    <location>
        <begin position="1"/>
        <end position="93"/>
    </location>
</feature>
<keyword evidence="3" id="KW-1185">Reference proteome</keyword>